<dbReference type="EMBL" id="JAACJM010000041">
    <property type="protein sequence ID" value="KAF5361296.1"/>
    <property type="molecule type" value="Genomic_DNA"/>
</dbReference>
<evidence type="ECO:0008006" key="3">
    <source>
        <dbReference type="Google" id="ProtNLM"/>
    </source>
</evidence>
<dbReference type="AlphaFoldDB" id="A0A8H5LL52"/>
<dbReference type="Gene3D" id="3.30.420.10">
    <property type="entry name" value="Ribonuclease H-like superfamily/Ribonuclease H"/>
    <property type="match status" value="1"/>
</dbReference>
<keyword evidence="2" id="KW-1185">Reference proteome</keyword>
<sequence>MEKRKVVRFTAQWDPNLELQVWDDKEAATEALREDKVRFQFFTDGSGKDRGVGASVVYYQDGQYKGALQYHLGSENSHKVYEGECIGLILALHMLTKVAQPTSVSIWADNTAAITATDTSTRSLAHYLHDIFHTILITLRKRHPPFVSYHILGTRPSWCIVLHWLDSGSLRLSYEQLDEVITVAWLSSHKQLVDSSLS</sequence>
<dbReference type="InterPro" id="IPR036397">
    <property type="entry name" value="RNaseH_sf"/>
</dbReference>
<organism evidence="1 2">
    <name type="scientific">Tetrapyrgos nigripes</name>
    <dbReference type="NCBI Taxonomy" id="182062"/>
    <lineage>
        <taxon>Eukaryota</taxon>
        <taxon>Fungi</taxon>
        <taxon>Dikarya</taxon>
        <taxon>Basidiomycota</taxon>
        <taxon>Agaricomycotina</taxon>
        <taxon>Agaricomycetes</taxon>
        <taxon>Agaricomycetidae</taxon>
        <taxon>Agaricales</taxon>
        <taxon>Marasmiineae</taxon>
        <taxon>Marasmiaceae</taxon>
        <taxon>Tetrapyrgos</taxon>
    </lineage>
</organism>
<gene>
    <name evidence="1" type="ORF">D9758_010247</name>
</gene>
<reference evidence="1 2" key="1">
    <citation type="journal article" date="2020" name="ISME J.">
        <title>Uncovering the hidden diversity of litter-decomposition mechanisms in mushroom-forming fungi.</title>
        <authorList>
            <person name="Floudas D."/>
            <person name="Bentzer J."/>
            <person name="Ahren D."/>
            <person name="Johansson T."/>
            <person name="Persson P."/>
            <person name="Tunlid A."/>
        </authorList>
    </citation>
    <scope>NUCLEOTIDE SEQUENCE [LARGE SCALE GENOMIC DNA]</scope>
    <source>
        <strain evidence="1 2">CBS 291.85</strain>
    </source>
</reference>
<proteinExistence type="predicted"/>
<dbReference type="InterPro" id="IPR012337">
    <property type="entry name" value="RNaseH-like_sf"/>
</dbReference>
<accession>A0A8H5LL52</accession>
<evidence type="ECO:0000313" key="2">
    <source>
        <dbReference type="Proteomes" id="UP000559256"/>
    </source>
</evidence>
<dbReference type="GO" id="GO:0003676">
    <property type="term" value="F:nucleic acid binding"/>
    <property type="evidence" value="ECO:0007669"/>
    <property type="project" value="InterPro"/>
</dbReference>
<comment type="caution">
    <text evidence="1">The sequence shown here is derived from an EMBL/GenBank/DDBJ whole genome shotgun (WGS) entry which is preliminary data.</text>
</comment>
<dbReference type="OrthoDB" id="3265515at2759"/>
<evidence type="ECO:0000313" key="1">
    <source>
        <dbReference type="EMBL" id="KAF5361296.1"/>
    </source>
</evidence>
<dbReference type="Proteomes" id="UP000559256">
    <property type="component" value="Unassembled WGS sequence"/>
</dbReference>
<protein>
    <recommendedName>
        <fullName evidence="3">RNase H type-1 domain-containing protein</fullName>
    </recommendedName>
</protein>
<name>A0A8H5LL52_9AGAR</name>
<dbReference type="SUPFAM" id="SSF53098">
    <property type="entry name" value="Ribonuclease H-like"/>
    <property type="match status" value="1"/>
</dbReference>